<feature type="non-terminal residue" evidence="1">
    <location>
        <position position="1"/>
    </location>
</feature>
<dbReference type="InterPro" id="IPR036034">
    <property type="entry name" value="PDZ_sf"/>
</dbReference>
<name>A0A820R7P3_9BILA</name>
<dbReference type="PANTHER" id="PTHR19964:SF92">
    <property type="entry name" value="PATJ HOMOLOG"/>
    <property type="match status" value="1"/>
</dbReference>
<gene>
    <name evidence="1" type="ORF">OXD698_LOCUS53360</name>
</gene>
<reference evidence="1" key="1">
    <citation type="submission" date="2021-02" db="EMBL/GenBank/DDBJ databases">
        <authorList>
            <person name="Nowell W R."/>
        </authorList>
    </citation>
    <scope>NUCLEOTIDE SEQUENCE</scope>
</reference>
<dbReference type="Gene3D" id="2.30.42.10">
    <property type="match status" value="1"/>
</dbReference>
<organism evidence="1 2">
    <name type="scientific">Adineta steineri</name>
    <dbReference type="NCBI Taxonomy" id="433720"/>
    <lineage>
        <taxon>Eukaryota</taxon>
        <taxon>Metazoa</taxon>
        <taxon>Spiralia</taxon>
        <taxon>Gnathifera</taxon>
        <taxon>Rotifera</taxon>
        <taxon>Eurotatoria</taxon>
        <taxon>Bdelloidea</taxon>
        <taxon>Adinetida</taxon>
        <taxon>Adinetidae</taxon>
        <taxon>Adineta</taxon>
    </lineage>
</organism>
<dbReference type="InterPro" id="IPR051342">
    <property type="entry name" value="PDZ_scaffold"/>
</dbReference>
<dbReference type="PANTHER" id="PTHR19964">
    <property type="entry name" value="MULTIPLE PDZ DOMAIN PROTEIN"/>
    <property type="match status" value="1"/>
</dbReference>
<proteinExistence type="predicted"/>
<evidence type="ECO:0000313" key="2">
    <source>
        <dbReference type="Proteomes" id="UP000663844"/>
    </source>
</evidence>
<dbReference type="Proteomes" id="UP000663844">
    <property type="component" value="Unassembled WGS sequence"/>
</dbReference>
<dbReference type="AlphaFoldDB" id="A0A820R7P3"/>
<comment type="caution">
    <text evidence="1">The sequence shown here is derived from an EMBL/GenBank/DDBJ whole genome shotgun (WGS) entry which is preliminary data.</text>
</comment>
<evidence type="ECO:0000313" key="1">
    <source>
        <dbReference type="EMBL" id="CAF4433215.1"/>
    </source>
</evidence>
<protein>
    <submittedName>
        <fullName evidence="1">Uncharacterized protein</fullName>
    </submittedName>
</protein>
<dbReference type="EMBL" id="CAJOAZ010030472">
    <property type="protein sequence ID" value="CAF4433215.1"/>
    <property type="molecule type" value="Genomic_DNA"/>
</dbReference>
<sequence>QIKLACARRKIQQTNETNEKLNSNRSRSISFGKTTEIVVKAKSMGTLHSAHNSLTRSMKTRSLEVISNLALWSTSIVNIELNKGEHGLGFSVLDYQDPSNPSYSPVIVIRALVPAGVDFNILITSSKFIFSNVISLTATKRSPGTILPSNC</sequence>
<accession>A0A820R7P3</accession>
<feature type="non-terminal residue" evidence="1">
    <location>
        <position position="151"/>
    </location>
</feature>